<evidence type="ECO:0000256" key="4">
    <source>
        <dbReference type="ARBA" id="ARBA00022989"/>
    </source>
</evidence>
<evidence type="ECO:0000256" key="2">
    <source>
        <dbReference type="ARBA" id="ARBA00022475"/>
    </source>
</evidence>
<sequence>MRTNGSAGGTLPAAPMTPIRFIVAFGIVSALMDMVYEGARSVTGPFLGALGASALLISVVTGAGEAAALVLRLVFGRLADRPALRWALAISGYALTAVSVPLLGITDALWIACLLVLAERLGKAVRSPAKDTMLAEAGSALGRGKAFALHEALDQVGALVGPLLVGMALALSGNYGPGFLLLAVPGLAAMLVLFWLKRRVPDPAVYELAALQPKTLQPNALEPAGMEPAAAEPLDRARLDVEPGEATTVPGGTAGMPRQYWLYAAFSSLTMFGYATFGLLSFHVVATGLLPPALVPVLYAAAMAVDAVAALISGWLFDRAGLRVLLVLPVLAAAVPWLGFSNNTALAVAGVLVWGAAMGVQESTMRAGVAGLAPAARRGSAYGMFTACYGLAWLAGSFLIGLLYEQSIFALAATVTVVQAAALVIFAVVRPSRTGE</sequence>
<evidence type="ECO:0000256" key="1">
    <source>
        <dbReference type="ARBA" id="ARBA00004651"/>
    </source>
</evidence>
<feature type="transmembrane region" description="Helical" evidence="6">
    <location>
        <begin position="19"/>
        <end position="36"/>
    </location>
</feature>
<feature type="transmembrane region" description="Helical" evidence="6">
    <location>
        <begin position="408"/>
        <end position="429"/>
    </location>
</feature>
<dbReference type="InterPro" id="IPR011701">
    <property type="entry name" value="MFS"/>
</dbReference>
<dbReference type="Proteomes" id="UP001595778">
    <property type="component" value="Unassembled WGS sequence"/>
</dbReference>
<dbReference type="PROSITE" id="PS50850">
    <property type="entry name" value="MFS"/>
    <property type="match status" value="1"/>
</dbReference>
<comment type="caution">
    <text evidence="8">The sequence shown here is derived from an EMBL/GenBank/DDBJ whole genome shotgun (WGS) entry which is preliminary data.</text>
</comment>
<keyword evidence="3 6" id="KW-0812">Transmembrane</keyword>
<accession>A0ABV8WET5</accession>
<feature type="transmembrane region" description="Helical" evidence="6">
    <location>
        <begin position="48"/>
        <end position="74"/>
    </location>
</feature>
<feature type="transmembrane region" description="Helical" evidence="6">
    <location>
        <begin position="178"/>
        <end position="196"/>
    </location>
</feature>
<comment type="subcellular location">
    <subcellularLocation>
        <location evidence="1">Cell membrane</location>
        <topology evidence="1">Multi-pass membrane protein</topology>
    </subcellularLocation>
</comment>
<keyword evidence="9" id="KW-1185">Reference proteome</keyword>
<keyword evidence="5 6" id="KW-0472">Membrane</keyword>
<feature type="transmembrane region" description="Helical" evidence="6">
    <location>
        <begin position="322"/>
        <end position="338"/>
    </location>
</feature>
<feature type="transmembrane region" description="Helical" evidence="6">
    <location>
        <begin position="260"/>
        <end position="285"/>
    </location>
</feature>
<evidence type="ECO:0000256" key="3">
    <source>
        <dbReference type="ARBA" id="ARBA00022692"/>
    </source>
</evidence>
<evidence type="ECO:0000313" key="8">
    <source>
        <dbReference type="EMBL" id="MFC4395166.1"/>
    </source>
</evidence>
<keyword evidence="4 6" id="KW-1133">Transmembrane helix</keyword>
<keyword evidence="2" id="KW-1003">Cell membrane</keyword>
<evidence type="ECO:0000259" key="7">
    <source>
        <dbReference type="PROSITE" id="PS50850"/>
    </source>
</evidence>
<dbReference type="PANTHER" id="PTHR42688">
    <property type="entry name" value="CONSERVED PROTEIN"/>
    <property type="match status" value="1"/>
</dbReference>
<dbReference type="SUPFAM" id="SSF103473">
    <property type="entry name" value="MFS general substrate transporter"/>
    <property type="match status" value="1"/>
</dbReference>
<dbReference type="InterPro" id="IPR052425">
    <property type="entry name" value="Uncharacterized_MFS-type"/>
</dbReference>
<dbReference type="CDD" id="cd17370">
    <property type="entry name" value="MFS_MJ1317_like"/>
    <property type="match status" value="1"/>
</dbReference>
<dbReference type="InterPro" id="IPR036259">
    <property type="entry name" value="MFS_trans_sf"/>
</dbReference>
<feature type="transmembrane region" description="Helical" evidence="6">
    <location>
        <begin position="86"/>
        <end position="117"/>
    </location>
</feature>
<gene>
    <name evidence="8" type="ORF">ACFO0G_03615</name>
</gene>
<dbReference type="InterPro" id="IPR020846">
    <property type="entry name" value="MFS_dom"/>
</dbReference>
<proteinExistence type="predicted"/>
<feature type="domain" description="Major facilitator superfamily (MFS) profile" evidence="7">
    <location>
        <begin position="19"/>
        <end position="433"/>
    </location>
</feature>
<organism evidence="8 9">
    <name type="scientific">Arthrobacter sedimenti</name>
    <dbReference type="NCBI Taxonomy" id="2694931"/>
    <lineage>
        <taxon>Bacteria</taxon>
        <taxon>Bacillati</taxon>
        <taxon>Actinomycetota</taxon>
        <taxon>Actinomycetes</taxon>
        <taxon>Micrococcales</taxon>
        <taxon>Micrococcaceae</taxon>
        <taxon>Arthrobacter</taxon>
    </lineage>
</organism>
<protein>
    <submittedName>
        <fullName evidence="8">MFS transporter</fullName>
    </submittedName>
</protein>
<name>A0ABV8WET5_9MICC</name>
<dbReference type="Gene3D" id="1.20.1250.20">
    <property type="entry name" value="MFS general substrate transporter like domains"/>
    <property type="match status" value="2"/>
</dbReference>
<feature type="transmembrane region" description="Helical" evidence="6">
    <location>
        <begin position="344"/>
        <end position="360"/>
    </location>
</feature>
<dbReference type="RefSeq" id="WP_376976444.1">
    <property type="nucleotide sequence ID" value="NZ_JBHSDQ010000001.1"/>
</dbReference>
<feature type="transmembrane region" description="Helical" evidence="6">
    <location>
        <begin position="297"/>
        <end position="317"/>
    </location>
</feature>
<dbReference type="PANTHER" id="PTHR42688:SF1">
    <property type="entry name" value="BLR5212 PROTEIN"/>
    <property type="match status" value="1"/>
</dbReference>
<evidence type="ECO:0000256" key="5">
    <source>
        <dbReference type="ARBA" id="ARBA00023136"/>
    </source>
</evidence>
<feature type="transmembrane region" description="Helical" evidence="6">
    <location>
        <begin position="381"/>
        <end position="402"/>
    </location>
</feature>
<dbReference type="Pfam" id="PF07690">
    <property type="entry name" value="MFS_1"/>
    <property type="match status" value="1"/>
</dbReference>
<evidence type="ECO:0000313" key="9">
    <source>
        <dbReference type="Proteomes" id="UP001595778"/>
    </source>
</evidence>
<dbReference type="EMBL" id="JBHSDQ010000001">
    <property type="protein sequence ID" value="MFC4395166.1"/>
    <property type="molecule type" value="Genomic_DNA"/>
</dbReference>
<reference evidence="9" key="1">
    <citation type="journal article" date="2019" name="Int. J. Syst. Evol. Microbiol.">
        <title>The Global Catalogue of Microorganisms (GCM) 10K type strain sequencing project: providing services to taxonomists for standard genome sequencing and annotation.</title>
        <authorList>
            <consortium name="The Broad Institute Genomics Platform"/>
            <consortium name="The Broad Institute Genome Sequencing Center for Infectious Disease"/>
            <person name="Wu L."/>
            <person name="Ma J."/>
        </authorList>
    </citation>
    <scope>NUCLEOTIDE SEQUENCE [LARGE SCALE GENOMIC DNA]</scope>
    <source>
        <strain evidence="9">PJ61</strain>
    </source>
</reference>
<evidence type="ECO:0000256" key="6">
    <source>
        <dbReference type="SAM" id="Phobius"/>
    </source>
</evidence>